<evidence type="ECO:0000256" key="7">
    <source>
        <dbReference type="ARBA" id="ARBA00022519"/>
    </source>
</evidence>
<dbReference type="PRINTS" id="PR01414">
    <property type="entry name" value="CCMBBIOGNSIS"/>
</dbReference>
<evidence type="ECO:0000256" key="12">
    <source>
        <dbReference type="PIRNR" id="PIRNR002764"/>
    </source>
</evidence>
<comment type="function">
    <text evidence="1 12">Required for the export of heme to the periplasm for the biogenesis of c-type cytochromes.</text>
</comment>
<dbReference type="GO" id="GO:0015232">
    <property type="term" value="F:heme transmembrane transporter activity"/>
    <property type="evidence" value="ECO:0007669"/>
    <property type="project" value="InterPro"/>
</dbReference>
<dbReference type="GO" id="GO:1903607">
    <property type="term" value="P:cytochrome c biosynthetic process"/>
    <property type="evidence" value="ECO:0007669"/>
    <property type="project" value="TreeGrafter"/>
</dbReference>
<evidence type="ECO:0000256" key="13">
    <source>
        <dbReference type="SAM" id="Phobius"/>
    </source>
</evidence>
<evidence type="ECO:0000313" key="15">
    <source>
        <dbReference type="Proteomes" id="UP000014115"/>
    </source>
</evidence>
<evidence type="ECO:0000256" key="9">
    <source>
        <dbReference type="ARBA" id="ARBA00022748"/>
    </source>
</evidence>
<comment type="caution">
    <text evidence="14">The sequence shown here is derived from an EMBL/GenBank/DDBJ whole genome shotgun (WGS) entry which is preliminary data.</text>
</comment>
<organism evidence="14 15">
    <name type="scientific">Idiomarina xiamenensis 10-D-4</name>
    <dbReference type="NCBI Taxonomy" id="740709"/>
    <lineage>
        <taxon>Bacteria</taxon>
        <taxon>Pseudomonadati</taxon>
        <taxon>Pseudomonadota</taxon>
        <taxon>Gammaproteobacteria</taxon>
        <taxon>Alteromonadales</taxon>
        <taxon>Idiomarinaceae</taxon>
        <taxon>Idiomarina</taxon>
    </lineage>
</organism>
<dbReference type="PANTHER" id="PTHR30070:SF1">
    <property type="entry name" value="CYTOCHROME C BIOGENESIS B-RELATED"/>
    <property type="match status" value="1"/>
</dbReference>
<evidence type="ECO:0000256" key="2">
    <source>
        <dbReference type="ARBA" id="ARBA00004429"/>
    </source>
</evidence>
<evidence type="ECO:0000313" key="14">
    <source>
        <dbReference type="EMBL" id="EKE80810.1"/>
    </source>
</evidence>
<evidence type="ECO:0000256" key="1">
    <source>
        <dbReference type="ARBA" id="ARBA00002442"/>
    </source>
</evidence>
<keyword evidence="6 12" id="KW-1003">Cell membrane</keyword>
<feature type="transmembrane region" description="Helical" evidence="13">
    <location>
        <begin position="97"/>
        <end position="118"/>
    </location>
</feature>
<feature type="transmembrane region" description="Helical" evidence="13">
    <location>
        <begin position="158"/>
        <end position="179"/>
    </location>
</feature>
<keyword evidence="15" id="KW-1185">Reference proteome</keyword>
<keyword evidence="5 12" id="KW-0813">Transport</keyword>
<feature type="transmembrane region" description="Helical" evidence="13">
    <location>
        <begin position="124"/>
        <end position="151"/>
    </location>
</feature>
<keyword evidence="10 13" id="KW-1133">Transmembrane helix</keyword>
<dbReference type="GO" id="GO:0005886">
    <property type="term" value="C:plasma membrane"/>
    <property type="evidence" value="ECO:0007669"/>
    <property type="project" value="UniProtKB-SubCell"/>
</dbReference>
<dbReference type="AlphaFoldDB" id="K2KT48"/>
<evidence type="ECO:0000256" key="10">
    <source>
        <dbReference type="ARBA" id="ARBA00022989"/>
    </source>
</evidence>
<dbReference type="GO" id="GO:0017004">
    <property type="term" value="P:cytochrome complex assembly"/>
    <property type="evidence" value="ECO:0007669"/>
    <property type="project" value="UniProtKB-KW"/>
</dbReference>
<keyword evidence="11 12" id="KW-0472">Membrane</keyword>
<dbReference type="InterPro" id="IPR026031">
    <property type="entry name" value="Cyt_c_CcmB_bac"/>
</dbReference>
<evidence type="ECO:0000256" key="8">
    <source>
        <dbReference type="ARBA" id="ARBA00022692"/>
    </source>
</evidence>
<dbReference type="InterPro" id="IPR003544">
    <property type="entry name" value="Cyt_c_biogenesis_CcmB"/>
</dbReference>
<name>K2KT48_9GAMM</name>
<dbReference type="PATRIC" id="fig|740709.3.peg.2297"/>
<feature type="transmembrane region" description="Helical" evidence="13">
    <location>
        <begin position="44"/>
        <end position="65"/>
    </location>
</feature>
<feature type="transmembrane region" description="Helical" evidence="13">
    <location>
        <begin position="191"/>
        <end position="214"/>
    </location>
</feature>
<gene>
    <name evidence="14" type="ORF">A10D4_11369</name>
</gene>
<evidence type="ECO:0000256" key="11">
    <source>
        <dbReference type="ARBA" id="ARBA00023136"/>
    </source>
</evidence>
<comment type="similarity">
    <text evidence="3 12">Belongs to the CcmB/CycW/HelB family.</text>
</comment>
<keyword evidence="8 13" id="KW-0812">Transmembrane</keyword>
<dbReference type="Proteomes" id="UP000014115">
    <property type="component" value="Unassembled WGS sequence"/>
</dbReference>
<proteinExistence type="inferred from homology"/>
<evidence type="ECO:0000256" key="5">
    <source>
        <dbReference type="ARBA" id="ARBA00022448"/>
    </source>
</evidence>
<keyword evidence="9 12" id="KW-0201">Cytochrome c-type biogenesis</keyword>
<evidence type="ECO:0000256" key="6">
    <source>
        <dbReference type="ARBA" id="ARBA00022475"/>
    </source>
</evidence>
<evidence type="ECO:0000256" key="3">
    <source>
        <dbReference type="ARBA" id="ARBA00010544"/>
    </source>
</evidence>
<dbReference type="PIRSF" id="PIRSF002764">
    <property type="entry name" value="CcmB"/>
    <property type="match status" value="1"/>
</dbReference>
<sequence length="219" mass="22883">MMSTVFKRELTVAVRRKSDLINPLLFLLMVVTLFPLGVGPGPDVLARIAPGIIWITALLSSLLGLERLFRDDLQDGTLEQLCLSPCPLSLIMLSKIAAHWLLTGLPLIMLSPLLAMLLNLPTSAWLTLMLSLLLGTPLLSAIGAIGAALTAGAQRGGALLSLILIPLFIPLLIFATAAVEAAVVGMPNQGLLAILAALTVLSLTCSPLAVAAAVKVSVN</sequence>
<dbReference type="eggNOG" id="COG2386">
    <property type="taxonomic scope" value="Bacteria"/>
</dbReference>
<reference evidence="14 15" key="1">
    <citation type="journal article" date="2012" name="J. Bacteriol.">
        <title>Genome Sequence of Idiomarina xiamenensis Type Strain 10-D-4.</title>
        <authorList>
            <person name="Lai Q."/>
            <person name="Wang L."/>
            <person name="Wang W."/>
            <person name="Shao Z."/>
        </authorList>
    </citation>
    <scope>NUCLEOTIDE SEQUENCE [LARGE SCALE GENOMIC DNA]</scope>
    <source>
        <strain evidence="14 15">10-D-4</strain>
    </source>
</reference>
<comment type="subcellular location">
    <subcellularLocation>
        <location evidence="2">Cell inner membrane</location>
        <topology evidence="2">Multi-pass membrane protein</topology>
    </subcellularLocation>
</comment>
<evidence type="ECO:0000256" key="4">
    <source>
        <dbReference type="ARBA" id="ARBA00016452"/>
    </source>
</evidence>
<dbReference type="STRING" id="740709.A10D4_11369"/>
<dbReference type="NCBIfam" id="TIGR01190">
    <property type="entry name" value="ccmB"/>
    <property type="match status" value="1"/>
</dbReference>
<accession>K2KT48</accession>
<keyword evidence="7 12" id="KW-0997">Cell inner membrane</keyword>
<dbReference type="EMBL" id="AMRG01000016">
    <property type="protein sequence ID" value="EKE80810.1"/>
    <property type="molecule type" value="Genomic_DNA"/>
</dbReference>
<protein>
    <recommendedName>
        <fullName evidence="4 12">Heme exporter protein B</fullName>
    </recommendedName>
</protein>
<dbReference type="Pfam" id="PF03379">
    <property type="entry name" value="CcmB"/>
    <property type="match status" value="1"/>
</dbReference>
<dbReference type="PANTHER" id="PTHR30070">
    <property type="entry name" value="HEME EXPORTER PROTEIN B"/>
    <property type="match status" value="1"/>
</dbReference>
<feature type="transmembrane region" description="Helical" evidence="13">
    <location>
        <begin position="20"/>
        <end position="38"/>
    </location>
</feature>